<feature type="region of interest" description="Disordered" evidence="1">
    <location>
        <begin position="41"/>
        <end position="153"/>
    </location>
</feature>
<dbReference type="AlphaFoldDB" id="A0A1A7XY45"/>
<dbReference type="Pfam" id="PF13843">
    <property type="entry name" value="DDE_Tnp_1_7"/>
    <property type="match status" value="1"/>
</dbReference>
<evidence type="ECO:0000313" key="3">
    <source>
        <dbReference type="EMBL" id="SBP22685.1"/>
    </source>
</evidence>
<evidence type="ECO:0000256" key="1">
    <source>
        <dbReference type="SAM" id="MobiDB-lite"/>
    </source>
</evidence>
<dbReference type="PANTHER" id="PTHR46599:SF6">
    <property type="entry name" value="DUAL SPECIFICITY PHOSPHATASE 26"/>
    <property type="match status" value="1"/>
</dbReference>
<evidence type="ECO:0000259" key="2">
    <source>
        <dbReference type="Pfam" id="PF13843"/>
    </source>
</evidence>
<proteinExistence type="predicted"/>
<name>A0A1A7XY45_9TELE</name>
<sequence>MSQMGSLHSEDPSEFVLVPAASVQDETESLKVFIPLSIEEVPWSSSVSGHDPEAVQIKTEEDELRFSFTAETVKTEEDEEEPKSLLLLQIKPEENKEEESQNSSSTERMISETVGEENERQEPTCISDPNNNLQPGENDPGSSETHPESSLFAKMNRARRLKIDVLTMLQDISEENSDGGQIEEFEDDEVSDPTFTPDSSSSSSDYDEPVKRPRLQAAGGSRLTNNPVSSEPLVDGPAVTASLDPCHFYETAKDGTLWTPVEPTATAGRAQSQNILTKREGPTPYSCHNIRGPLSAFVCLMDRVMLQDICDCTIAEAHRCGEKQWELSIAELRAFIALVLARGVHTRRGTDVEGLWSKEWGVPFFTSTMSRNRFRDIMRFLRFDQKHTRCARLPNDKFALVRNVWDRLIQNSIASFKPGAEITIYEQLFPTKARCPFTQYMPKKMFRFGIKFWFAVDVETKYIFNGYPYLGKDPSHPTTQRLGENVVLKLMEPVLGEGRNVTTDGIFTSLHLAHTLLEKNTSLLGIITKNKRSLPPSANQKAHIYDTKVMLGERATLTIYQRKERKNVCILSTLHKSVEICEGPKKKPSTVQYYNKTRQGVDILDKMLQQFSSRAGTRRWPVAVFYNILDIAALNAWVLYRSCIDSRINRRAFILELCQELRVEHVLCSSNPITSSLPTVLLTEKRRSCTVRRKCAKNKTSKICVKCLRPVCGQCTVRAYSVCMNCE</sequence>
<protein>
    <recommendedName>
        <fullName evidence="2">PiggyBac transposable element-derived protein domain-containing protein</fullName>
    </recommendedName>
</protein>
<organism evidence="3">
    <name type="scientific">Iconisemion striatum</name>
    <dbReference type="NCBI Taxonomy" id="60296"/>
    <lineage>
        <taxon>Eukaryota</taxon>
        <taxon>Metazoa</taxon>
        <taxon>Chordata</taxon>
        <taxon>Craniata</taxon>
        <taxon>Vertebrata</taxon>
        <taxon>Euteleostomi</taxon>
        <taxon>Actinopterygii</taxon>
        <taxon>Neopterygii</taxon>
        <taxon>Teleostei</taxon>
        <taxon>Neoteleostei</taxon>
        <taxon>Acanthomorphata</taxon>
        <taxon>Ovalentaria</taxon>
        <taxon>Atherinomorphae</taxon>
        <taxon>Cyprinodontiformes</taxon>
        <taxon>Nothobranchiidae</taxon>
        <taxon>Iconisemion</taxon>
    </lineage>
</organism>
<dbReference type="PANTHER" id="PTHR46599">
    <property type="entry name" value="PIGGYBAC TRANSPOSABLE ELEMENT-DERIVED PROTEIN 4"/>
    <property type="match status" value="1"/>
</dbReference>
<feature type="region of interest" description="Disordered" evidence="1">
    <location>
        <begin position="174"/>
        <end position="236"/>
    </location>
</feature>
<reference evidence="3" key="1">
    <citation type="submission" date="2016-05" db="EMBL/GenBank/DDBJ databases">
        <authorList>
            <person name="Lavstsen T."/>
            <person name="Jespersen J.S."/>
        </authorList>
    </citation>
    <scope>NUCLEOTIDE SEQUENCE</scope>
    <source>
        <tissue evidence="3">Brain</tissue>
    </source>
</reference>
<dbReference type="InterPro" id="IPR029526">
    <property type="entry name" value="PGBD"/>
</dbReference>
<feature type="compositionally biased region" description="Polar residues" evidence="1">
    <location>
        <begin position="127"/>
        <end position="144"/>
    </location>
</feature>
<reference evidence="3" key="2">
    <citation type="submission" date="2016-06" db="EMBL/GenBank/DDBJ databases">
        <title>The genome of a short-lived fish provides insights into sex chromosome evolution and the genetic control of aging.</title>
        <authorList>
            <person name="Reichwald K."/>
            <person name="Felder M."/>
            <person name="Petzold A."/>
            <person name="Koch P."/>
            <person name="Groth M."/>
            <person name="Platzer M."/>
        </authorList>
    </citation>
    <scope>NUCLEOTIDE SEQUENCE</scope>
    <source>
        <tissue evidence="3">Brain</tissue>
    </source>
</reference>
<feature type="compositionally biased region" description="Acidic residues" evidence="1">
    <location>
        <begin position="174"/>
        <end position="191"/>
    </location>
</feature>
<accession>A0A1A7XY45</accession>
<feature type="domain" description="PiggyBac transposable element-derived protein" evidence="2">
    <location>
        <begin position="293"/>
        <end position="637"/>
    </location>
</feature>
<feature type="compositionally biased region" description="Low complexity" evidence="1">
    <location>
        <begin position="192"/>
        <end position="204"/>
    </location>
</feature>
<dbReference type="EMBL" id="HADX01000453">
    <property type="protein sequence ID" value="SBP22685.1"/>
    <property type="molecule type" value="Transcribed_RNA"/>
</dbReference>
<gene>
    <name evidence="3" type="primary">OLA.11169</name>
</gene>
<dbReference type="EMBL" id="HADW01017316">
    <property type="protein sequence ID" value="SBP18716.1"/>
    <property type="molecule type" value="Transcribed_RNA"/>
</dbReference>